<feature type="region of interest" description="Disordered" evidence="1">
    <location>
        <begin position="26"/>
        <end position="71"/>
    </location>
</feature>
<feature type="compositionally biased region" description="Basic and acidic residues" evidence="1">
    <location>
        <begin position="26"/>
        <end position="35"/>
    </location>
</feature>
<reference evidence="2 3" key="1">
    <citation type="journal article" date="2021" name="BMC Genomics">
        <title>Datura genome reveals duplications of psychoactive alkaloid biosynthetic genes and high mutation rate following tissue culture.</title>
        <authorList>
            <person name="Rajewski A."/>
            <person name="Carter-House D."/>
            <person name="Stajich J."/>
            <person name="Litt A."/>
        </authorList>
    </citation>
    <scope>NUCLEOTIDE SEQUENCE [LARGE SCALE GENOMIC DNA]</scope>
    <source>
        <strain evidence="2">AR-01</strain>
    </source>
</reference>
<evidence type="ECO:0000313" key="2">
    <source>
        <dbReference type="EMBL" id="MCD9559348.1"/>
    </source>
</evidence>
<gene>
    <name evidence="2" type="ORF">HAX54_017249</name>
</gene>
<evidence type="ECO:0000256" key="1">
    <source>
        <dbReference type="SAM" id="MobiDB-lite"/>
    </source>
</evidence>
<protein>
    <submittedName>
        <fullName evidence="2">Uncharacterized protein</fullName>
    </submittedName>
</protein>
<accession>A0ABS8UKB1</accession>
<dbReference type="EMBL" id="JACEIK010002134">
    <property type="protein sequence ID" value="MCD9559348.1"/>
    <property type="molecule type" value="Genomic_DNA"/>
</dbReference>
<name>A0ABS8UKB1_DATST</name>
<evidence type="ECO:0000313" key="3">
    <source>
        <dbReference type="Proteomes" id="UP000823775"/>
    </source>
</evidence>
<sequence>MEERSILNEEIDWEFKEADHEIFQHNKSLERKKSSPDQLGSQSAIDIHSKDIIGENPSGYPLMSDDSDLEPSLGHGVPGKILFEKVFNSRFFGKIPSSRWLA</sequence>
<comment type="caution">
    <text evidence="2">The sequence shown here is derived from an EMBL/GenBank/DDBJ whole genome shotgun (WGS) entry which is preliminary data.</text>
</comment>
<keyword evidence="3" id="KW-1185">Reference proteome</keyword>
<organism evidence="2 3">
    <name type="scientific">Datura stramonium</name>
    <name type="common">Jimsonweed</name>
    <name type="synonym">Common thornapple</name>
    <dbReference type="NCBI Taxonomy" id="4076"/>
    <lineage>
        <taxon>Eukaryota</taxon>
        <taxon>Viridiplantae</taxon>
        <taxon>Streptophyta</taxon>
        <taxon>Embryophyta</taxon>
        <taxon>Tracheophyta</taxon>
        <taxon>Spermatophyta</taxon>
        <taxon>Magnoliopsida</taxon>
        <taxon>eudicotyledons</taxon>
        <taxon>Gunneridae</taxon>
        <taxon>Pentapetalae</taxon>
        <taxon>asterids</taxon>
        <taxon>lamiids</taxon>
        <taxon>Solanales</taxon>
        <taxon>Solanaceae</taxon>
        <taxon>Solanoideae</taxon>
        <taxon>Datureae</taxon>
        <taxon>Datura</taxon>
    </lineage>
</organism>
<dbReference type="Proteomes" id="UP000823775">
    <property type="component" value="Unassembled WGS sequence"/>
</dbReference>
<proteinExistence type="predicted"/>